<dbReference type="Pfam" id="PF01851">
    <property type="entry name" value="PC_rep"/>
    <property type="match status" value="3"/>
</dbReference>
<feature type="binding site" evidence="11">
    <location>
        <begin position="964"/>
        <end position="971"/>
    </location>
    <ligand>
        <name>GTP</name>
        <dbReference type="ChEBI" id="CHEBI:37565"/>
    </ligand>
</feature>
<dbReference type="Pfam" id="PF00679">
    <property type="entry name" value="EFG_C"/>
    <property type="match status" value="1"/>
</dbReference>
<evidence type="ECO:0000256" key="11">
    <source>
        <dbReference type="HAMAP-Rule" id="MF_03137"/>
    </source>
</evidence>
<dbReference type="FunFam" id="3.40.50.300:FF:000078">
    <property type="entry name" value="Elongation factor 4"/>
    <property type="match status" value="1"/>
</dbReference>
<gene>
    <name evidence="14" type="primary">RPN2_1</name>
    <name evidence="14" type="ORF">BG011_002043</name>
</gene>
<evidence type="ECO:0000256" key="7">
    <source>
        <dbReference type="ARBA" id="ARBA00022792"/>
    </source>
</evidence>
<dbReference type="HAMAP" id="MF_00071">
    <property type="entry name" value="LepA"/>
    <property type="match status" value="1"/>
</dbReference>
<dbReference type="CDD" id="cd03699">
    <property type="entry name" value="EF4_II"/>
    <property type="match status" value="1"/>
</dbReference>
<dbReference type="Pfam" id="PF00009">
    <property type="entry name" value="GTP_EFTU"/>
    <property type="match status" value="1"/>
</dbReference>
<dbReference type="SUPFAM" id="SSF48371">
    <property type="entry name" value="ARM repeat"/>
    <property type="match status" value="1"/>
</dbReference>
<organism evidence="14 15">
    <name type="scientific">Mortierella polycephala</name>
    <dbReference type="NCBI Taxonomy" id="41804"/>
    <lineage>
        <taxon>Eukaryota</taxon>
        <taxon>Fungi</taxon>
        <taxon>Fungi incertae sedis</taxon>
        <taxon>Mucoromycota</taxon>
        <taxon>Mortierellomycotina</taxon>
        <taxon>Mortierellomycetes</taxon>
        <taxon>Mortierellales</taxon>
        <taxon>Mortierellaceae</taxon>
        <taxon>Mortierella</taxon>
    </lineage>
</organism>
<comment type="similarity">
    <text evidence="3">Belongs to the proteasome subunit S1 family.</text>
</comment>
<reference evidence="14" key="1">
    <citation type="journal article" date="2020" name="Fungal Divers.">
        <title>Resolving the Mortierellaceae phylogeny through synthesis of multi-gene phylogenetics and phylogenomics.</title>
        <authorList>
            <person name="Vandepol N."/>
            <person name="Liber J."/>
            <person name="Desiro A."/>
            <person name="Na H."/>
            <person name="Kennedy M."/>
            <person name="Barry K."/>
            <person name="Grigoriev I.V."/>
            <person name="Miller A.N."/>
            <person name="O'Donnell K."/>
            <person name="Stajich J.E."/>
            <person name="Bonito G."/>
        </authorList>
    </citation>
    <scope>NUCLEOTIDE SEQUENCE</scope>
    <source>
        <strain evidence="14">KOD948</strain>
    </source>
</reference>
<keyword evidence="7 11" id="KW-0999">Mitochondrion inner membrane</keyword>
<evidence type="ECO:0000313" key="14">
    <source>
        <dbReference type="EMBL" id="KAG0260262.1"/>
    </source>
</evidence>
<dbReference type="NCBIfam" id="TIGR01393">
    <property type="entry name" value="lepA"/>
    <property type="match status" value="1"/>
</dbReference>
<dbReference type="PANTHER" id="PTHR10943">
    <property type="entry name" value="26S PROTEASOME NON-ATPASE REGULATORY SUBUNIT"/>
    <property type="match status" value="1"/>
</dbReference>
<dbReference type="InterPro" id="IPR009000">
    <property type="entry name" value="Transl_B-barrel_sf"/>
</dbReference>
<dbReference type="CDD" id="cd03709">
    <property type="entry name" value="lepA_C"/>
    <property type="match status" value="1"/>
</dbReference>
<evidence type="ECO:0000256" key="10">
    <source>
        <dbReference type="ARBA" id="ARBA00023134"/>
    </source>
</evidence>
<keyword evidence="9 14" id="KW-0647">Proteasome</keyword>
<dbReference type="EMBL" id="JAAAJA010000160">
    <property type="protein sequence ID" value="KAG0260262.1"/>
    <property type="molecule type" value="Genomic_DNA"/>
</dbReference>
<dbReference type="Gene3D" id="3.30.70.2570">
    <property type="entry name" value="Elongation factor 4, C-terminal domain"/>
    <property type="match status" value="1"/>
</dbReference>
<accession>A0A9P6Q5C7</accession>
<feature type="binding site" evidence="11">
    <location>
        <begin position="1029"/>
        <end position="1033"/>
    </location>
    <ligand>
        <name>GTP</name>
        <dbReference type="ChEBI" id="CHEBI:37565"/>
    </ligand>
</feature>
<dbReference type="GO" id="GO:0045727">
    <property type="term" value="P:positive regulation of translation"/>
    <property type="evidence" value="ECO:0007669"/>
    <property type="project" value="UniProtKB-UniRule"/>
</dbReference>
<dbReference type="FunFam" id="3.30.70.870:FF:000004">
    <property type="entry name" value="Translation factor GUF1, mitochondrial"/>
    <property type="match status" value="1"/>
</dbReference>
<dbReference type="GO" id="GO:0003924">
    <property type="term" value="F:GTPase activity"/>
    <property type="evidence" value="ECO:0007669"/>
    <property type="project" value="UniProtKB-UniRule"/>
</dbReference>
<keyword evidence="8 11" id="KW-0378">Hydrolase</keyword>
<dbReference type="InterPro" id="IPR027417">
    <property type="entry name" value="P-loop_NTPase"/>
</dbReference>
<evidence type="ECO:0000256" key="2">
    <source>
        <dbReference type="ARBA" id="ARBA00005454"/>
    </source>
</evidence>
<dbReference type="GO" id="GO:0006412">
    <property type="term" value="P:translation"/>
    <property type="evidence" value="ECO:0007669"/>
    <property type="project" value="UniProtKB-KW"/>
</dbReference>
<dbReference type="InterPro" id="IPR011989">
    <property type="entry name" value="ARM-like"/>
</dbReference>
<evidence type="ECO:0000256" key="3">
    <source>
        <dbReference type="ARBA" id="ARBA00006308"/>
    </source>
</evidence>
<dbReference type="InterPro" id="IPR035654">
    <property type="entry name" value="LepA_IV"/>
</dbReference>
<dbReference type="FunFam" id="3.30.70.2570:FF:000001">
    <property type="entry name" value="Translation factor GUF1, mitochondrial"/>
    <property type="match status" value="1"/>
</dbReference>
<keyword evidence="11" id="KW-0496">Mitochondrion</keyword>
<dbReference type="InterPro" id="IPR031157">
    <property type="entry name" value="G_TR_CS"/>
</dbReference>
<dbReference type="InterPro" id="IPR040623">
    <property type="entry name" value="RPN2_C"/>
</dbReference>
<sequence length="1552" mass="171611">MVGLTSAAGVIALLDEHDDDLRVYALQKLNGIVDQFWAEISDAVSKIEIMYEDTEFKDRQLAALVASKVYYHLGEFDDSLNFALGAGSLFDLSLKSEYIDTIVSKCIDKYIALRIQEQQDPQNAEPMDTRLKDVVEKMFDRCYQDGEYKQAIGIALEAHRLDVVKYSIKAGGPSETLPYVYELTMTVVLDQAYRNTLLQLLVDQFRTLEEPDYVSINQCLVHLGDHKASAELLQSLILSDVQSDLLMAYQLAFDLENNATQKYLTKVAEALSADSTDATQQKYDKVKSILSGKETIKLQLEFLCRNNHTDMLILKNSKTVLDPRFSVYHSAVTFANAFMNAGTTSDDFLRQNLEWLSRATNWSKFSATAALGVIHKGHLSQGLTLLAPYLPQDGVTASPYSEGGSLFALGLIHANHGDEVLDYLRNVLKDTQIEVLQHGACLGLGTAGMATENDDIYEELKNVLFSDSAIGGEAAGLAMGMVMLGTASEKALDEMLQYAHDTQHEKIIRGLAVGISLVMYGKEDAADALIEQLSADKDPILRYGGMYTIAMAYCGTGSNKAIRRLLHVAVSDVNDDVRRAAVTALGFILFRSYKQVPRIVQLLSESYNPHVRYGACLALGISCAGTGSLDAIELLEPMTKDNVDFVRQGAFIALAMILMQQNEALNPKVAGVRTMYEEVIKKKNEDALAKFGAVLGQGIIDAGGRNVTISMQSRSGHSNMPAIVGVALFTQFWYWFPTSHFLSLAFTPTAIIGVNADLNLPEIEFTSNARPSMFAYIPPTKPPTANVVEKVATAVLSTTAKAQAKAKKAKGAETEAMDEDEKPEEKTDEVKESEAKVISKPKKEPLFEKLGNLARVLPAQLKYISFDKEARYVPVKKDVTGGIVVLQDNKSGEPETLIATTTATVPVPSAATEGADSKMDVEEEEAPLPEPFTYPFDRISLNPQGAIELEGFPVDRIRNFSIIAHVDHGKSTLADRLLELAQTITKRKDNKQVLDKLRVERERGITVKAQSASMFYDYNGKKYLLNLIDTPGHMDFNFEVSRSLAACQGTLLLVDAAQGIQAQTVANFYLAFGQDIKILPVINKIDLPSAEPDRVASQIEVAFEMPASECLQISAKSNLNVDQILPTIIESVPSPIGDIEKPFKALLFDSWHDTYVGVVCLMAVIDGSVKKGDKIVSAHSERKYEVTETGIMYPEQTPTTSLQAGQVGYFVMNMKALSESHVGDTFFDHKHIGTPLPGFVPAKPMVWAGIFPIDTAEFEKLDQSIAKLTLSDSSVLIQKETSVALGQGWRLGFLGTLHMDVFRQRLEQEYDANIIVTAPTVPYKIEYRDGSEKLIRNPTEFPEMDELNSKVKGVQEPMVRSTIIFPKEYLGDIMMLCGSRRGVQLEHTYLDENRVLLKYRLPLAEVVTDFHDELKGRSSGFASFDYEEDGYDDADLVKMNIILNSKPVDALSIILHRSQAEIVGRDWVKRLKGLLSRQLFEIVIQASVGNKIIAREGMGALRKNVTAKCYGGDVSRKMKLLNKQKEGKKRMKAIGGVEVSQEAFYDFMSKKK</sequence>
<protein>
    <recommendedName>
        <fullName evidence="4">26S proteasome regulatory subunit RPN2</fullName>
    </recommendedName>
</protein>
<dbReference type="InterPro" id="IPR000795">
    <property type="entry name" value="T_Tr_GTP-bd_dom"/>
</dbReference>
<keyword evidence="15" id="KW-1185">Reference proteome</keyword>
<dbReference type="Pfam" id="PF13646">
    <property type="entry name" value="HEAT_2"/>
    <property type="match status" value="1"/>
</dbReference>
<dbReference type="Pfam" id="PF06421">
    <property type="entry name" value="LepA_C"/>
    <property type="match status" value="1"/>
</dbReference>
<dbReference type="FunFam" id="3.30.70.240:FF:000007">
    <property type="entry name" value="Translation factor GUF1, mitochondrial"/>
    <property type="match status" value="1"/>
</dbReference>
<comment type="similarity">
    <text evidence="2">Belongs to the TRAFAC class translation factor GTPase superfamily. Classic translation factor GTPase family. LepA subfamily.</text>
</comment>
<dbReference type="Gene3D" id="3.30.70.870">
    <property type="entry name" value="Elongation Factor G (Translational Gtpase), domain 3"/>
    <property type="match status" value="1"/>
</dbReference>
<evidence type="ECO:0000256" key="12">
    <source>
        <dbReference type="SAM" id="MobiDB-lite"/>
    </source>
</evidence>
<dbReference type="GO" id="GO:0005525">
    <property type="term" value="F:GTP binding"/>
    <property type="evidence" value="ECO:0007669"/>
    <property type="project" value="UniProtKB-UniRule"/>
</dbReference>
<dbReference type="Gene3D" id="2.40.30.10">
    <property type="entry name" value="Translation factors"/>
    <property type="match status" value="1"/>
</dbReference>
<dbReference type="Gene3D" id="3.30.70.240">
    <property type="match status" value="1"/>
</dbReference>
<dbReference type="InterPro" id="IPR038363">
    <property type="entry name" value="LepA_C_sf"/>
</dbReference>
<dbReference type="InterPro" id="IPR005225">
    <property type="entry name" value="Small_GTP-bd"/>
</dbReference>
<dbReference type="InterPro" id="IPR013842">
    <property type="entry name" value="LepA_CTD"/>
</dbReference>
<keyword evidence="10 11" id="KW-0342">GTP-binding</keyword>
<dbReference type="CDD" id="cd16260">
    <property type="entry name" value="EF4_III"/>
    <property type="match status" value="1"/>
</dbReference>
<dbReference type="GO" id="GO:0043161">
    <property type="term" value="P:proteasome-mediated ubiquitin-dependent protein catabolic process"/>
    <property type="evidence" value="ECO:0007669"/>
    <property type="project" value="TreeGrafter"/>
</dbReference>
<comment type="catalytic activity">
    <reaction evidence="11">
        <text>GTP + H2O = GDP + phosphate + H(+)</text>
        <dbReference type="Rhea" id="RHEA:19669"/>
        <dbReference type="ChEBI" id="CHEBI:15377"/>
        <dbReference type="ChEBI" id="CHEBI:15378"/>
        <dbReference type="ChEBI" id="CHEBI:37565"/>
        <dbReference type="ChEBI" id="CHEBI:43474"/>
        <dbReference type="ChEBI" id="CHEBI:58189"/>
        <dbReference type="EC" id="3.6.5.n1"/>
    </reaction>
</comment>
<proteinExistence type="inferred from homology"/>
<name>A0A9P6Q5C7_9FUNG</name>
<comment type="subcellular location">
    <subcellularLocation>
        <location evidence="11">Mitochondrion inner membrane</location>
        <topology evidence="11">Peripheral membrane protein</topology>
        <orientation evidence="11">Matrix side</orientation>
    </subcellularLocation>
</comment>
<dbReference type="SUPFAM" id="SSF50447">
    <property type="entry name" value="Translation proteins"/>
    <property type="match status" value="1"/>
</dbReference>
<dbReference type="Pfam" id="PF21505">
    <property type="entry name" value="RPN2_N"/>
    <property type="match status" value="1"/>
</dbReference>
<dbReference type="PANTHER" id="PTHR10943:SF2">
    <property type="entry name" value="26S PROTEASOME NON-ATPASE REGULATORY SUBUNIT 1"/>
    <property type="match status" value="1"/>
</dbReference>
<evidence type="ECO:0000256" key="6">
    <source>
        <dbReference type="ARBA" id="ARBA00022741"/>
    </source>
</evidence>
<comment type="function">
    <text evidence="11">Promotes mitochondrial protein synthesis. May act as a fidelity factor of the translation reaction, by catalyzing a one-codon backward translocation of tRNAs on improperly translocated ribosomes. Binds to mitochondrial ribosomes in a GTP-dependent manner.</text>
</comment>
<comment type="similarity">
    <text evidence="11">Belongs to the GTP-binding elongation factor family. LepA subfamily.</text>
</comment>
<feature type="compositionally biased region" description="Basic and acidic residues" evidence="12">
    <location>
        <begin position="823"/>
        <end position="837"/>
    </location>
</feature>
<keyword evidence="6 11" id="KW-0547">Nucleotide-binding</keyword>
<dbReference type="InterPro" id="IPR048570">
    <property type="entry name" value="PSMD1_RPN2_N"/>
</dbReference>
<dbReference type="PROSITE" id="PS00301">
    <property type="entry name" value="G_TR_1"/>
    <property type="match status" value="1"/>
</dbReference>
<keyword evidence="11" id="KW-0472">Membrane</keyword>
<evidence type="ECO:0000259" key="13">
    <source>
        <dbReference type="PROSITE" id="PS51722"/>
    </source>
</evidence>
<dbReference type="PRINTS" id="PR00315">
    <property type="entry name" value="ELONGATNFCT"/>
</dbReference>
<dbReference type="Pfam" id="PF03144">
    <property type="entry name" value="GTP_EFTU_D2"/>
    <property type="match status" value="1"/>
</dbReference>
<feature type="binding site" evidence="11">
    <location>
        <begin position="1083"/>
        <end position="1086"/>
    </location>
    <ligand>
        <name>GTP</name>
        <dbReference type="ChEBI" id="CHEBI:37565"/>
    </ligand>
</feature>
<evidence type="ECO:0000256" key="5">
    <source>
        <dbReference type="ARBA" id="ARBA00022737"/>
    </source>
</evidence>
<dbReference type="Gene3D" id="1.25.10.10">
    <property type="entry name" value="Leucine-rich Repeat Variant"/>
    <property type="match status" value="1"/>
</dbReference>
<dbReference type="GO" id="GO:0005759">
    <property type="term" value="C:mitochondrial matrix"/>
    <property type="evidence" value="ECO:0007669"/>
    <property type="project" value="UniProtKB-UniRule"/>
</dbReference>
<dbReference type="InterPro" id="IPR006297">
    <property type="entry name" value="EF-4"/>
</dbReference>
<dbReference type="InterPro" id="IPR004161">
    <property type="entry name" value="EFTu-like_2"/>
</dbReference>
<dbReference type="GO" id="GO:0034515">
    <property type="term" value="C:proteasome storage granule"/>
    <property type="evidence" value="ECO:0007669"/>
    <property type="project" value="TreeGrafter"/>
</dbReference>
<evidence type="ECO:0000256" key="4">
    <source>
        <dbReference type="ARBA" id="ARBA00015684"/>
    </source>
</evidence>
<feature type="domain" description="Tr-type G" evidence="13">
    <location>
        <begin position="955"/>
        <end position="1136"/>
    </location>
</feature>
<dbReference type="SUPFAM" id="SSF54980">
    <property type="entry name" value="EF-G C-terminal domain-like"/>
    <property type="match status" value="2"/>
</dbReference>
<dbReference type="PROSITE" id="PS51722">
    <property type="entry name" value="G_TR_2"/>
    <property type="match status" value="1"/>
</dbReference>
<dbReference type="Pfam" id="PF18004">
    <property type="entry name" value="RPN2_C"/>
    <property type="match status" value="1"/>
</dbReference>
<dbReference type="InterPro" id="IPR000640">
    <property type="entry name" value="EFG_V-like"/>
</dbReference>
<comment type="function">
    <text evidence="1">Acts as a regulatory subunit of the 26S proteasome which is involved in the ATP-dependent degradation of ubiquitinated proteins.</text>
</comment>
<dbReference type="OrthoDB" id="261572at2759"/>
<evidence type="ECO:0000256" key="9">
    <source>
        <dbReference type="ARBA" id="ARBA00022942"/>
    </source>
</evidence>
<evidence type="ECO:0000256" key="8">
    <source>
        <dbReference type="ARBA" id="ARBA00022801"/>
    </source>
</evidence>
<keyword evidence="11" id="KW-0648">Protein biosynthesis</keyword>
<dbReference type="Proteomes" id="UP000726737">
    <property type="component" value="Unassembled WGS sequence"/>
</dbReference>
<dbReference type="GO" id="GO:0005743">
    <property type="term" value="C:mitochondrial inner membrane"/>
    <property type="evidence" value="ECO:0007669"/>
    <property type="project" value="UniProtKB-SubCell"/>
</dbReference>
<feature type="region of interest" description="Disordered" evidence="12">
    <location>
        <begin position="805"/>
        <end position="837"/>
    </location>
</feature>
<comment type="caution">
    <text evidence="14">The sequence shown here is derived from an EMBL/GenBank/DDBJ whole genome shotgun (WGS) entry which is preliminary data.</text>
</comment>
<dbReference type="GO" id="GO:0005634">
    <property type="term" value="C:nucleus"/>
    <property type="evidence" value="ECO:0007669"/>
    <property type="project" value="TreeGrafter"/>
</dbReference>
<dbReference type="InterPro" id="IPR016024">
    <property type="entry name" value="ARM-type_fold"/>
</dbReference>
<dbReference type="GO" id="GO:0008540">
    <property type="term" value="C:proteasome regulatory particle, base subcomplex"/>
    <property type="evidence" value="ECO:0007669"/>
    <property type="project" value="TreeGrafter"/>
</dbReference>
<dbReference type="SUPFAM" id="SSF52540">
    <property type="entry name" value="P-loop containing nucleoside triphosphate hydrolases"/>
    <property type="match status" value="1"/>
</dbReference>
<dbReference type="FunFam" id="2.40.30.10:FF:000015">
    <property type="entry name" value="Translation factor GUF1, mitochondrial"/>
    <property type="match status" value="1"/>
</dbReference>
<evidence type="ECO:0000256" key="1">
    <source>
        <dbReference type="ARBA" id="ARBA00002187"/>
    </source>
</evidence>
<dbReference type="Gene3D" id="3.40.50.300">
    <property type="entry name" value="P-loop containing nucleotide triphosphate hydrolases"/>
    <property type="match status" value="1"/>
</dbReference>
<dbReference type="GO" id="GO:0043022">
    <property type="term" value="F:ribosome binding"/>
    <property type="evidence" value="ECO:0007669"/>
    <property type="project" value="UniProtKB-UniRule"/>
</dbReference>
<dbReference type="InterPro" id="IPR035647">
    <property type="entry name" value="EFG_III/V"/>
</dbReference>
<dbReference type="FunFam" id="1.25.10.10:FF:000017">
    <property type="entry name" value="26S proteasome non-ATPase regulatory subunit 1"/>
    <property type="match status" value="1"/>
</dbReference>
<dbReference type="CDD" id="cd01890">
    <property type="entry name" value="LepA"/>
    <property type="match status" value="1"/>
</dbReference>
<dbReference type="NCBIfam" id="TIGR00231">
    <property type="entry name" value="small_GTP"/>
    <property type="match status" value="1"/>
</dbReference>
<dbReference type="InterPro" id="IPR002015">
    <property type="entry name" value="Proteasome/cyclosome_rpt"/>
</dbReference>
<keyword evidence="5" id="KW-0677">Repeat</keyword>
<evidence type="ECO:0000313" key="15">
    <source>
        <dbReference type="Proteomes" id="UP000726737"/>
    </source>
</evidence>